<evidence type="ECO:0000256" key="2">
    <source>
        <dbReference type="ARBA" id="ARBA00022676"/>
    </source>
</evidence>
<evidence type="ECO:0000313" key="8">
    <source>
        <dbReference type="EMBL" id="CTQ76741.1"/>
    </source>
</evidence>
<accession>A0A0M7AQF6</accession>
<organism evidence="8 9">
    <name type="scientific">Roseibium alexandrii</name>
    <dbReference type="NCBI Taxonomy" id="388408"/>
    <lineage>
        <taxon>Bacteria</taxon>
        <taxon>Pseudomonadati</taxon>
        <taxon>Pseudomonadota</taxon>
        <taxon>Alphaproteobacteria</taxon>
        <taxon>Hyphomicrobiales</taxon>
        <taxon>Stappiaceae</taxon>
        <taxon>Roseibium</taxon>
    </lineage>
</organism>
<keyword evidence="2" id="KW-0328">Glycosyltransferase</keyword>
<evidence type="ECO:0000256" key="1">
    <source>
        <dbReference type="ARBA" id="ARBA00004141"/>
    </source>
</evidence>
<feature type="transmembrane region" description="Helical" evidence="7">
    <location>
        <begin position="297"/>
        <end position="330"/>
    </location>
</feature>
<keyword evidence="3 8" id="KW-0808">Transferase</keyword>
<evidence type="ECO:0000256" key="3">
    <source>
        <dbReference type="ARBA" id="ARBA00022679"/>
    </source>
</evidence>
<dbReference type="AlphaFoldDB" id="A0A0M7AQF6"/>
<comment type="subcellular location">
    <subcellularLocation>
        <location evidence="1">Membrane</location>
        <topology evidence="1">Multi-pass membrane protein</topology>
    </subcellularLocation>
</comment>
<evidence type="ECO:0000313" key="9">
    <source>
        <dbReference type="Proteomes" id="UP000053235"/>
    </source>
</evidence>
<feature type="transmembrane region" description="Helical" evidence="7">
    <location>
        <begin position="18"/>
        <end position="42"/>
    </location>
</feature>
<proteinExistence type="predicted"/>
<dbReference type="GO" id="GO:0016020">
    <property type="term" value="C:membrane"/>
    <property type="evidence" value="ECO:0007669"/>
    <property type="project" value="UniProtKB-SubCell"/>
</dbReference>
<dbReference type="GO" id="GO:0016757">
    <property type="term" value="F:glycosyltransferase activity"/>
    <property type="evidence" value="ECO:0007669"/>
    <property type="project" value="UniProtKB-KW"/>
</dbReference>
<dbReference type="SUPFAM" id="SSF53448">
    <property type="entry name" value="Nucleotide-diphospho-sugar transferases"/>
    <property type="match status" value="1"/>
</dbReference>
<sequence>MPATDTIALLEAVTYTGLLVWVSITLVLTAVYCIEVLAAAFLPKRQIQCSEERVPMVVLIPAHNEEAGLAKTLKASQKGLYPCDRILVVADNCTDNTASVARRNGAEVIERNDPDHRGKGYALDFGVRHLEQNPPGCVVILDADCVPEASALDRTRQVAGHLVRPVQARYLMTQSEDTIAQKVSVFTFRLKNWVRLLGVCNLGGPSLLTGSGMAFPWNVLAKADLAHGHLVEDMKLGMDLASQGTPPIFCDEAIILSPLPQSVDGAATQRSRWVRGHLSLMGVALSRLPKNLAQGKWSAAVLAVSVLVPPLTILIILQGVAAVSSLILTALLKLPFLPLGMAFGTMVAFLIATLVAWWGYGRDVIPARSLLGLVAHVLVRIAKYPAAVFRPKRTGWARTERDADSSEN</sequence>
<reference evidence="9" key="1">
    <citation type="submission" date="2015-07" db="EMBL/GenBank/DDBJ databases">
        <authorList>
            <person name="Rodrigo-Torres Lidia"/>
            <person name="Arahal R.David."/>
        </authorList>
    </citation>
    <scope>NUCLEOTIDE SEQUENCE [LARGE SCALE GENOMIC DNA]</scope>
    <source>
        <strain evidence="9">CECT 5112</strain>
    </source>
</reference>
<dbReference type="InterPro" id="IPR029044">
    <property type="entry name" value="Nucleotide-diphossugar_trans"/>
</dbReference>
<dbReference type="PANTHER" id="PTHR43867:SF2">
    <property type="entry name" value="CELLULOSE SYNTHASE CATALYTIC SUBUNIT A [UDP-FORMING]"/>
    <property type="match status" value="1"/>
</dbReference>
<evidence type="ECO:0000256" key="4">
    <source>
        <dbReference type="ARBA" id="ARBA00022692"/>
    </source>
</evidence>
<dbReference type="InterPro" id="IPR050321">
    <property type="entry name" value="Glycosyltr_2/OpgH_subfam"/>
</dbReference>
<name>A0A0M7AQF6_9HYPH</name>
<keyword evidence="5 7" id="KW-1133">Transmembrane helix</keyword>
<dbReference type="Gene3D" id="3.90.550.10">
    <property type="entry name" value="Spore Coat Polysaccharide Biosynthesis Protein SpsA, Chain A"/>
    <property type="match status" value="1"/>
</dbReference>
<dbReference type="STRING" id="388408.LAX5112_04694"/>
<keyword evidence="6 7" id="KW-0472">Membrane</keyword>
<dbReference type="RefSeq" id="WP_055673875.1">
    <property type="nucleotide sequence ID" value="NZ_CXWD01000028.1"/>
</dbReference>
<evidence type="ECO:0000256" key="6">
    <source>
        <dbReference type="ARBA" id="ARBA00023136"/>
    </source>
</evidence>
<evidence type="ECO:0000256" key="5">
    <source>
        <dbReference type="ARBA" id="ARBA00022989"/>
    </source>
</evidence>
<dbReference type="CDD" id="cd06438">
    <property type="entry name" value="EpsO_like"/>
    <property type="match status" value="1"/>
</dbReference>
<protein>
    <submittedName>
        <fullName evidence="8">N-glycosyltransferase</fullName>
    </submittedName>
</protein>
<keyword evidence="9" id="KW-1185">Reference proteome</keyword>
<dbReference type="Proteomes" id="UP000053235">
    <property type="component" value="Unassembled WGS sequence"/>
</dbReference>
<evidence type="ECO:0000256" key="7">
    <source>
        <dbReference type="SAM" id="Phobius"/>
    </source>
</evidence>
<dbReference type="EMBL" id="CXWD01000028">
    <property type="protein sequence ID" value="CTQ76741.1"/>
    <property type="molecule type" value="Genomic_DNA"/>
</dbReference>
<keyword evidence="4 7" id="KW-0812">Transmembrane</keyword>
<feature type="transmembrane region" description="Helical" evidence="7">
    <location>
        <begin position="336"/>
        <end position="360"/>
    </location>
</feature>
<dbReference type="PANTHER" id="PTHR43867">
    <property type="entry name" value="CELLULOSE SYNTHASE CATALYTIC SUBUNIT A [UDP-FORMING]"/>
    <property type="match status" value="1"/>
</dbReference>
<dbReference type="OrthoDB" id="9797391at2"/>
<gene>
    <name evidence="8" type="ORF">LAX5112_04694</name>
</gene>
<dbReference type="Pfam" id="PF13641">
    <property type="entry name" value="Glyco_tranf_2_3"/>
    <property type="match status" value="1"/>
</dbReference>